<evidence type="ECO:0000256" key="1">
    <source>
        <dbReference type="SAM" id="MobiDB-lite"/>
    </source>
</evidence>
<dbReference type="Proteomes" id="UP001497644">
    <property type="component" value="Chromosome 6"/>
</dbReference>
<dbReference type="EMBL" id="OZ034829">
    <property type="protein sequence ID" value="CAL1685181.1"/>
    <property type="molecule type" value="Genomic_DNA"/>
</dbReference>
<name>A0AAV2P035_9HYME</name>
<feature type="region of interest" description="Disordered" evidence="1">
    <location>
        <begin position="111"/>
        <end position="151"/>
    </location>
</feature>
<organism evidence="2 3">
    <name type="scientific">Lasius platythorax</name>
    <dbReference type="NCBI Taxonomy" id="488582"/>
    <lineage>
        <taxon>Eukaryota</taxon>
        <taxon>Metazoa</taxon>
        <taxon>Ecdysozoa</taxon>
        <taxon>Arthropoda</taxon>
        <taxon>Hexapoda</taxon>
        <taxon>Insecta</taxon>
        <taxon>Pterygota</taxon>
        <taxon>Neoptera</taxon>
        <taxon>Endopterygota</taxon>
        <taxon>Hymenoptera</taxon>
        <taxon>Apocrita</taxon>
        <taxon>Aculeata</taxon>
        <taxon>Formicoidea</taxon>
        <taxon>Formicidae</taxon>
        <taxon>Formicinae</taxon>
        <taxon>Lasius</taxon>
        <taxon>Lasius</taxon>
    </lineage>
</organism>
<proteinExistence type="predicted"/>
<dbReference type="AlphaFoldDB" id="A0AAV2P035"/>
<sequence length="151" mass="17971">MDLPVRIVRAGYSRVWHFAVSFYSWTFHAFFPTRCFSDIVIEGFMNIENRRFIRACRRQDRESFDQMWGDTADAREWEVNNSWMFEDIFDLRILFGMEPYDADYRGESWETPEDVSAVEEGPLSLQDRVEEESLSSESDNGEPLMKRLKLN</sequence>
<evidence type="ECO:0000313" key="2">
    <source>
        <dbReference type="EMBL" id="CAL1685181.1"/>
    </source>
</evidence>
<evidence type="ECO:0000313" key="3">
    <source>
        <dbReference type="Proteomes" id="UP001497644"/>
    </source>
</evidence>
<protein>
    <submittedName>
        <fullName evidence="2">Uncharacterized protein</fullName>
    </submittedName>
</protein>
<accession>A0AAV2P035</accession>
<gene>
    <name evidence="2" type="ORF">LPLAT_LOCUS10739</name>
</gene>
<keyword evidence="3" id="KW-1185">Reference proteome</keyword>
<reference evidence="2" key="1">
    <citation type="submission" date="2024-04" db="EMBL/GenBank/DDBJ databases">
        <authorList>
            <consortium name="Molecular Ecology Group"/>
        </authorList>
    </citation>
    <scope>NUCLEOTIDE SEQUENCE</scope>
</reference>